<comment type="caution">
    <text evidence="1">The sequence shown here is derived from an EMBL/GenBank/DDBJ whole genome shotgun (WGS) entry which is preliminary data.</text>
</comment>
<evidence type="ECO:0000313" key="2">
    <source>
        <dbReference type="Proteomes" id="UP001140096"/>
    </source>
</evidence>
<reference evidence="1" key="1">
    <citation type="submission" date="2022-07" db="EMBL/GenBank/DDBJ databases">
        <title>Phylogenomic reconstructions and comparative analyses of Kickxellomycotina fungi.</title>
        <authorList>
            <person name="Reynolds N.K."/>
            <person name="Stajich J.E."/>
            <person name="Barry K."/>
            <person name="Grigoriev I.V."/>
            <person name="Crous P."/>
            <person name="Smith M.E."/>
        </authorList>
    </citation>
    <scope>NUCLEOTIDE SEQUENCE</scope>
    <source>
        <strain evidence="1">CBS 102833</strain>
    </source>
</reference>
<name>A0ACC1KXU5_9FUNG</name>
<proteinExistence type="predicted"/>
<accession>A0ACC1KXU5</accession>
<evidence type="ECO:0000313" key="1">
    <source>
        <dbReference type="EMBL" id="KAJ2797307.1"/>
    </source>
</evidence>
<gene>
    <name evidence="1" type="ORF">H4S07_005983</name>
</gene>
<protein>
    <submittedName>
        <fullName evidence="1">Uncharacterized protein</fullName>
    </submittedName>
</protein>
<dbReference type="Proteomes" id="UP001140096">
    <property type="component" value="Unassembled WGS sequence"/>
</dbReference>
<sequence>MSTYNGGHMDSAPEYSYGYGPGGSSGYRHDNGQASSSRRHGTSQGQPRGEKAPMQQGESASYDNLPPPSEAQTAYDRRTTQHAEYNKDRSFSDYFYKKPHPSYSGTYGTDYQPELSKTKVLTATAAVAALFYGVSKYRSKQKEKEKRKKYEKYTHGRRGHDEYAGNGNGHRGYDEYMGNGTEYHYDDSPRY</sequence>
<organism evidence="1 2">
    <name type="scientific">Coemansia furcata</name>
    <dbReference type="NCBI Taxonomy" id="417177"/>
    <lineage>
        <taxon>Eukaryota</taxon>
        <taxon>Fungi</taxon>
        <taxon>Fungi incertae sedis</taxon>
        <taxon>Zoopagomycota</taxon>
        <taxon>Kickxellomycotina</taxon>
        <taxon>Kickxellomycetes</taxon>
        <taxon>Kickxellales</taxon>
        <taxon>Kickxellaceae</taxon>
        <taxon>Coemansia</taxon>
    </lineage>
</organism>
<dbReference type="EMBL" id="JANBUP010003263">
    <property type="protein sequence ID" value="KAJ2797307.1"/>
    <property type="molecule type" value="Genomic_DNA"/>
</dbReference>
<keyword evidence="2" id="KW-1185">Reference proteome</keyword>